<dbReference type="RefSeq" id="WP_015875526.1">
    <property type="nucleotide sequence ID" value="NZ_CP021074.1"/>
</dbReference>
<organism evidence="2 3">
    <name type="scientific">Burkholderia glumae</name>
    <name type="common">Pseudomonas glumae</name>
    <dbReference type="NCBI Taxonomy" id="337"/>
    <lineage>
        <taxon>Bacteria</taxon>
        <taxon>Pseudomonadati</taxon>
        <taxon>Pseudomonadota</taxon>
        <taxon>Betaproteobacteria</taxon>
        <taxon>Burkholderiales</taxon>
        <taxon>Burkholderiaceae</taxon>
        <taxon>Burkholderia</taxon>
    </lineage>
</organism>
<reference evidence="2" key="1">
    <citation type="submission" date="2022-06" db="EMBL/GenBank/DDBJ databases">
        <title>Draft genome sequence of Burkholderia glumae strain GR20004 isolated from rice panicle showing bacterial panicle blight.</title>
        <authorList>
            <person name="Choi S.Y."/>
            <person name="Lee Y.H."/>
        </authorList>
    </citation>
    <scope>NUCLEOTIDE SEQUENCE</scope>
    <source>
        <strain evidence="2">GR20004</strain>
    </source>
</reference>
<keyword evidence="1" id="KW-0472">Membrane</keyword>
<dbReference type="EMBL" id="CP099587">
    <property type="protein sequence ID" value="USS44702.1"/>
    <property type="molecule type" value="Genomic_DNA"/>
</dbReference>
<protein>
    <recommendedName>
        <fullName evidence="4">Cytochrome C oxidase subunit I</fullName>
    </recommendedName>
</protein>
<evidence type="ECO:0000313" key="3">
    <source>
        <dbReference type="Proteomes" id="UP001056386"/>
    </source>
</evidence>
<evidence type="ECO:0000256" key="1">
    <source>
        <dbReference type="SAM" id="Phobius"/>
    </source>
</evidence>
<proteinExistence type="predicted"/>
<sequence>MKPSIRCRARWRRWMPVAAGLLGAPALWSLQMLGSQTLAATVCDAHGPGPALAQRLPFGAALAGLAAVAWVLALGCTAWVARAVWRGERDGSRRFLARCGLLAALGFVAGLVFTGMVSRFVAPCLPW</sequence>
<feature type="transmembrane region" description="Helical" evidence="1">
    <location>
        <begin position="58"/>
        <end position="81"/>
    </location>
</feature>
<keyword evidence="1" id="KW-1133">Transmembrane helix</keyword>
<gene>
    <name evidence="2" type="ORF">NFI99_24055</name>
</gene>
<accession>A0ABY5BCG5</accession>
<name>A0ABY5BCG5_BURGL</name>
<evidence type="ECO:0008006" key="4">
    <source>
        <dbReference type="Google" id="ProtNLM"/>
    </source>
</evidence>
<dbReference type="Proteomes" id="UP001056386">
    <property type="component" value="Chromosome 1"/>
</dbReference>
<keyword evidence="1" id="KW-0812">Transmembrane</keyword>
<evidence type="ECO:0000313" key="2">
    <source>
        <dbReference type="EMBL" id="USS44702.1"/>
    </source>
</evidence>
<keyword evidence="3" id="KW-1185">Reference proteome</keyword>
<dbReference type="GeneID" id="93068740"/>
<feature type="transmembrane region" description="Helical" evidence="1">
    <location>
        <begin position="101"/>
        <end position="122"/>
    </location>
</feature>